<dbReference type="Pfam" id="PF02759">
    <property type="entry name" value="RUN"/>
    <property type="match status" value="1"/>
</dbReference>
<feature type="coiled-coil region" evidence="5">
    <location>
        <begin position="59"/>
        <end position="86"/>
    </location>
</feature>
<dbReference type="Pfam" id="PF12068">
    <property type="entry name" value="PH_RBD"/>
    <property type="match status" value="1"/>
</dbReference>
<dbReference type="SMART" id="SM00593">
    <property type="entry name" value="RUN"/>
    <property type="match status" value="1"/>
</dbReference>
<accession>A0AAE0QJN3</accession>
<evidence type="ECO:0000256" key="2">
    <source>
        <dbReference type="ARBA" id="ARBA00022468"/>
    </source>
</evidence>
<dbReference type="GO" id="GO:0005096">
    <property type="term" value="F:GTPase activator activity"/>
    <property type="evidence" value="ECO:0007669"/>
    <property type="project" value="UniProtKB-KW"/>
</dbReference>
<dbReference type="FunFam" id="1.20.58.900:FF:000002">
    <property type="entry name" value="small G protein signaling modulator 1"/>
    <property type="match status" value="1"/>
</dbReference>
<dbReference type="Proteomes" id="UP001274896">
    <property type="component" value="Unassembled WGS sequence"/>
</dbReference>
<comment type="subcellular location">
    <subcellularLocation>
        <location evidence="1">Cytoplasm</location>
    </subcellularLocation>
</comment>
<evidence type="ECO:0000259" key="8">
    <source>
        <dbReference type="PROSITE" id="PS50826"/>
    </source>
</evidence>
<dbReference type="FunFam" id="1.10.8.270:FF:000006">
    <property type="entry name" value="Small G protein signaling modulator 2"/>
    <property type="match status" value="1"/>
</dbReference>
<feature type="compositionally biased region" description="Basic and acidic residues" evidence="6">
    <location>
        <begin position="588"/>
        <end position="598"/>
    </location>
</feature>
<keyword evidence="10" id="KW-1185">Reference proteome</keyword>
<sequence length="1461" mass="164175">MEEAVTRKFVHEDSSHIISFCAVVEACVLHGLKRRAAGFLRSNKLAALFLKVGKIFTPAEDLCKKVQEVEQLIENNSRQIQSQTSQESIRKQSRIPNLSPQAIKHLWIRTALTEKVLDKIVLYLVENSSKFYEREALLRDPVDGPILASLLVGPCALEYTKAKTANHFWTDPSADELVQRHRIHSGHCRQDSPTKRPALIQKRQSSGSMDDRPSLCARDYVESLHQNSRATLLFGKNNVLVQPTDDMEAIPGYLSLHQTAELMTLKWTPNQLMNGNMGEFDYEKSVYWDYAMTIRLEEIVYLHCHQQVDSGGTVVLVSQDGIQRPPFRFPKGGHLLQFLTCLETGLLPHGQLDPPLWSQRGKGKVFPKLRKRSPHSSCESFSDKDEDEATDYVFRIIYPGSQEFGLAYCRHLSTVRTHLSALINPTIIEPDIPYDARGGLTAEVWKTFLQDSSSYEEAELLRLVYYGGVDPNLRKEVWPFLLGHYHFTMTPDERKEVDEHVRACYEQTMSEWLGCEAIVRQREKEQHAAALAKCASGASVELRQDSTISTDSSQSCSSEKQSNACSQSDSNSSTQVFGSVDEVDPIESEPKPKDEKPQPKIPNGTLPNCTSSPDSGHPSSRNFSVTSGLSDCSPSTEDASTQENGTKMKLPEQSAVSSEVTLDLATNSSVEDKLKVESAEQSSLVHGKRNGDLIKSPTGALPPEAEMIKAQENEKAKPSDNNEKSKQILQLPEVIAEETTKSLEEMRDSQMLAEPEINEFVNNEEAETNDTSPSVNAEELIKSEMTGAPYMDSSEKETQPIQPLTESEITSAPHLDPLEKETKSPHCFSESEMTSASVMEPSEKETQPFSELAMTSAPDMDPLEKETQLPQTLSETEMTSAPDMDPLEKETQLPQTLSETEMTSAPDMDPLEKETQLPQTLSETEMTSAPDMDPLQKTEIKPPQSLFQLETTSNSHVEPSEKEIISLQPLSESERTNDSHHEPLEKTLLPQPLSETEITSVSEKEPMEKEIKPPQPLSESEMSSAPDMEPLEETEIKPPQPIFEAEMTSSSHMEPSEKETKSPQPFSESEDIELIMSNPSNADNSDMKSKLNWPYDSSRTKALLKQMNEPMRESCISIMSLSKQSPDTSDDSPSALEMEEIPAALVYMPSENILANVPITLGPPLALTMPPEKSALGMPALELCTEAGQNTSPEATESALSEEEPEMDSLFPKPDSLAVGDHKTDVASPVSSIGTTYSQELLDLYTLNLHRIDKDVQRCDRNYWYFTTANLEKLRNIMCSYVWQHLDIGYVQGMCDLLAPLLVILDDEAMAFSCFTELMKRMNQNFPHGGAMDTHFANMRSLIQILDSELFELMQQNGDYTHFYFCYRWFLLDFKREMVYDDVFSVWETIWAARTISSGHFVLFIALALVELYRDIILENNMDFTDIIKFFNEMAERHDVPQLLVMARDLVHKVQILIENK</sequence>
<feature type="compositionally biased region" description="Polar residues" evidence="6">
    <location>
        <begin position="868"/>
        <end position="879"/>
    </location>
</feature>
<feature type="compositionally biased region" description="Polar residues" evidence="6">
    <location>
        <begin position="654"/>
        <end position="669"/>
    </location>
</feature>
<dbReference type="PANTHER" id="PTHR22957:SF187">
    <property type="entry name" value="SMALL G PROTEIN SIGNALING MODULATOR 1"/>
    <property type="match status" value="1"/>
</dbReference>
<keyword evidence="3" id="KW-0963">Cytoplasm</keyword>
<feature type="region of interest" description="Disordered" evidence="6">
    <location>
        <begin position="759"/>
        <end position="1068"/>
    </location>
</feature>
<feature type="compositionally biased region" description="Polar residues" evidence="6">
    <location>
        <begin position="892"/>
        <end position="903"/>
    </location>
</feature>
<dbReference type="InterPro" id="IPR021935">
    <property type="entry name" value="SGSM1/2_RBD"/>
</dbReference>
<feature type="compositionally biased region" description="Basic and acidic residues" evidence="6">
    <location>
        <begin position="972"/>
        <end position="985"/>
    </location>
</feature>
<evidence type="ECO:0000256" key="6">
    <source>
        <dbReference type="SAM" id="MobiDB-lite"/>
    </source>
</evidence>
<feature type="compositionally biased region" description="Basic and acidic residues" evidence="6">
    <location>
        <begin position="706"/>
        <end position="726"/>
    </location>
</feature>
<dbReference type="GO" id="GO:0031410">
    <property type="term" value="C:cytoplasmic vesicle"/>
    <property type="evidence" value="ECO:0007669"/>
    <property type="project" value="UniProtKB-ARBA"/>
</dbReference>
<evidence type="ECO:0000313" key="10">
    <source>
        <dbReference type="Proteomes" id="UP001274896"/>
    </source>
</evidence>
<feature type="compositionally biased region" description="Polar residues" evidence="6">
    <location>
        <begin position="1188"/>
        <end position="1199"/>
    </location>
</feature>
<dbReference type="InterPro" id="IPR037213">
    <property type="entry name" value="Run_dom_sf"/>
</dbReference>
<feature type="compositionally biased region" description="Polar residues" evidence="6">
    <location>
        <begin position="799"/>
        <end position="810"/>
    </location>
</feature>
<comment type="similarity">
    <text evidence="4">Belongs to the RUTBC family.</text>
</comment>
<keyword evidence="5" id="KW-0175">Coiled coil</keyword>
<feature type="domain" description="RUN" evidence="8">
    <location>
        <begin position="11"/>
        <end position="166"/>
    </location>
</feature>
<evidence type="ECO:0000256" key="3">
    <source>
        <dbReference type="ARBA" id="ARBA00022490"/>
    </source>
</evidence>
<dbReference type="Gene3D" id="2.30.29.230">
    <property type="match status" value="1"/>
</dbReference>
<evidence type="ECO:0000256" key="1">
    <source>
        <dbReference type="ARBA" id="ARBA00004496"/>
    </source>
</evidence>
<reference evidence="9" key="1">
    <citation type="submission" date="2023-06" db="EMBL/GenBank/DDBJ databases">
        <title>Male Hemibagrus guttatus genome.</title>
        <authorList>
            <person name="Bian C."/>
        </authorList>
    </citation>
    <scope>NUCLEOTIDE SEQUENCE</scope>
    <source>
        <strain evidence="9">Male_cb2023</strain>
        <tissue evidence="9">Muscle</tissue>
    </source>
</reference>
<gene>
    <name evidence="9" type="ORF">QTP70_013083</name>
</gene>
<feature type="compositionally biased region" description="Polar residues" evidence="6">
    <location>
        <begin position="605"/>
        <end position="645"/>
    </location>
</feature>
<dbReference type="SMART" id="SM00164">
    <property type="entry name" value="TBC"/>
    <property type="match status" value="1"/>
</dbReference>
<evidence type="ECO:0000256" key="5">
    <source>
        <dbReference type="SAM" id="Coils"/>
    </source>
</evidence>
<organism evidence="9 10">
    <name type="scientific">Hemibagrus guttatus</name>
    <dbReference type="NCBI Taxonomy" id="175788"/>
    <lineage>
        <taxon>Eukaryota</taxon>
        <taxon>Metazoa</taxon>
        <taxon>Chordata</taxon>
        <taxon>Craniata</taxon>
        <taxon>Vertebrata</taxon>
        <taxon>Euteleostomi</taxon>
        <taxon>Actinopterygii</taxon>
        <taxon>Neopterygii</taxon>
        <taxon>Teleostei</taxon>
        <taxon>Ostariophysi</taxon>
        <taxon>Siluriformes</taxon>
        <taxon>Bagridae</taxon>
        <taxon>Hemibagrus</taxon>
    </lineage>
</organism>
<dbReference type="CDD" id="cd15784">
    <property type="entry name" value="PH_RUTBC"/>
    <property type="match status" value="1"/>
</dbReference>
<dbReference type="InterPro" id="IPR035969">
    <property type="entry name" value="Rab-GAP_TBC_sf"/>
</dbReference>
<dbReference type="FunFam" id="2.30.29.230:FF:000001">
    <property type="entry name" value="Small G protein signaling modulator 2"/>
    <property type="match status" value="1"/>
</dbReference>
<evidence type="ECO:0000313" key="9">
    <source>
        <dbReference type="EMBL" id="KAK3521560.1"/>
    </source>
</evidence>
<feature type="region of interest" description="Disordered" evidence="6">
    <location>
        <begin position="1188"/>
        <end position="1209"/>
    </location>
</feature>
<dbReference type="Gene3D" id="1.20.58.900">
    <property type="match status" value="1"/>
</dbReference>
<dbReference type="SUPFAM" id="SSF140741">
    <property type="entry name" value="RUN domain-like"/>
    <property type="match status" value="1"/>
</dbReference>
<evidence type="ECO:0000259" key="7">
    <source>
        <dbReference type="PROSITE" id="PS50086"/>
    </source>
</evidence>
<feature type="compositionally biased region" description="Low complexity" evidence="6">
    <location>
        <begin position="545"/>
        <end position="573"/>
    </location>
</feature>
<dbReference type="PROSITE" id="PS50826">
    <property type="entry name" value="RUN"/>
    <property type="match status" value="1"/>
</dbReference>
<proteinExistence type="inferred from homology"/>
<feature type="region of interest" description="Disordered" evidence="6">
    <location>
        <begin position="185"/>
        <end position="213"/>
    </location>
</feature>
<evidence type="ECO:0008006" key="11">
    <source>
        <dbReference type="Google" id="ProtNLM"/>
    </source>
</evidence>
<name>A0AAE0QJN3_9TELE</name>
<dbReference type="PANTHER" id="PTHR22957">
    <property type="entry name" value="TBC1 DOMAIN FAMILY MEMBER GTPASE-ACTIVATING PROTEIN"/>
    <property type="match status" value="1"/>
</dbReference>
<dbReference type="EMBL" id="JAUCMX010000015">
    <property type="protein sequence ID" value="KAK3521560.1"/>
    <property type="molecule type" value="Genomic_DNA"/>
</dbReference>
<feature type="compositionally biased region" description="Polar residues" evidence="6">
    <location>
        <begin position="945"/>
        <end position="957"/>
    </location>
</feature>
<dbReference type="Gene3D" id="1.10.472.80">
    <property type="entry name" value="Ypt/Rab-GAP domain of gyp1p, domain 3"/>
    <property type="match status" value="1"/>
</dbReference>
<feature type="region of interest" description="Disordered" evidence="6">
    <location>
        <begin position="545"/>
        <end position="733"/>
    </location>
</feature>
<protein>
    <recommendedName>
        <fullName evidence="11">Small G protein signaling modulator 1</fullName>
    </recommendedName>
</protein>
<dbReference type="Pfam" id="PF00566">
    <property type="entry name" value="RabGAP-TBC"/>
    <property type="match status" value="1"/>
</dbReference>
<feature type="compositionally biased region" description="Basic and acidic residues" evidence="6">
    <location>
        <begin position="1002"/>
        <end position="1012"/>
    </location>
</feature>
<feature type="compositionally biased region" description="Polar residues" evidence="6">
    <location>
        <begin position="916"/>
        <end position="927"/>
    </location>
</feature>
<dbReference type="InterPro" id="IPR000195">
    <property type="entry name" value="Rab-GAP-TBC_dom"/>
</dbReference>
<keyword evidence="2" id="KW-0343">GTPase activation</keyword>
<dbReference type="InterPro" id="IPR004012">
    <property type="entry name" value="Run_dom"/>
</dbReference>
<dbReference type="PROSITE" id="PS50086">
    <property type="entry name" value="TBC_RABGAP"/>
    <property type="match status" value="1"/>
</dbReference>
<feature type="domain" description="Rab-GAP TBC" evidence="7">
    <location>
        <begin position="1232"/>
        <end position="1394"/>
    </location>
</feature>
<dbReference type="Gene3D" id="1.10.8.270">
    <property type="entry name" value="putative rabgap domain of human tbc1 domain family member 14 like domains"/>
    <property type="match status" value="1"/>
</dbReference>
<dbReference type="SUPFAM" id="SSF47923">
    <property type="entry name" value="Ypt/Rab-GAP domain of gyp1p"/>
    <property type="match status" value="3"/>
</dbReference>
<dbReference type="FunFam" id="1.10.472.80:FF:000004">
    <property type="entry name" value="Small G protein signaling modulator 1"/>
    <property type="match status" value="1"/>
</dbReference>
<comment type="caution">
    <text evidence="9">The sequence shown here is derived from an EMBL/GenBank/DDBJ whole genome shotgun (WGS) entry which is preliminary data.</text>
</comment>
<dbReference type="InterPro" id="IPR037745">
    <property type="entry name" value="SGSM1/2"/>
</dbReference>
<evidence type="ECO:0000256" key="4">
    <source>
        <dbReference type="ARBA" id="ARBA00034124"/>
    </source>
</evidence>